<dbReference type="GO" id="GO:0042907">
    <property type="term" value="F:xanthine transmembrane transporter activity"/>
    <property type="evidence" value="ECO:0007669"/>
    <property type="project" value="TreeGrafter"/>
</dbReference>
<feature type="transmembrane region" description="Helical" evidence="7">
    <location>
        <begin position="201"/>
        <end position="222"/>
    </location>
</feature>
<feature type="transmembrane region" description="Helical" evidence="7">
    <location>
        <begin position="15"/>
        <end position="40"/>
    </location>
</feature>
<feature type="transmembrane region" description="Helical" evidence="7">
    <location>
        <begin position="381"/>
        <end position="398"/>
    </location>
</feature>
<comment type="subcellular location">
    <subcellularLocation>
        <location evidence="1">Membrane</location>
        <topology evidence="1">Multi-pass membrane protein</topology>
    </subcellularLocation>
</comment>
<proteinExistence type="inferred from homology"/>
<evidence type="ECO:0000256" key="3">
    <source>
        <dbReference type="ARBA" id="ARBA00022448"/>
    </source>
</evidence>
<dbReference type="PROSITE" id="PS51257">
    <property type="entry name" value="PROKAR_LIPOPROTEIN"/>
    <property type="match status" value="1"/>
</dbReference>
<feature type="transmembrane region" description="Helical" evidence="7">
    <location>
        <begin position="52"/>
        <end position="71"/>
    </location>
</feature>
<feature type="transmembrane region" description="Helical" evidence="7">
    <location>
        <begin position="410"/>
        <end position="428"/>
    </location>
</feature>
<reference evidence="8 9" key="1">
    <citation type="submission" date="2021-02" db="EMBL/GenBank/DDBJ databases">
        <title>Alicyclobacillus curvatus sp. nov. and Alicyclobacillus mengziensis sp. nov., two acidophilic bacteria isolated from acid mine drainage.</title>
        <authorList>
            <person name="Huang Y."/>
        </authorList>
    </citation>
    <scope>NUCLEOTIDE SEQUENCE [LARGE SCALE GENOMIC DNA]</scope>
    <source>
        <strain evidence="8 9">S30H14</strain>
    </source>
</reference>
<dbReference type="Pfam" id="PF00860">
    <property type="entry name" value="Xan_ur_permease"/>
    <property type="match status" value="1"/>
</dbReference>
<evidence type="ECO:0000256" key="2">
    <source>
        <dbReference type="ARBA" id="ARBA00008821"/>
    </source>
</evidence>
<feature type="transmembrane region" description="Helical" evidence="7">
    <location>
        <begin position="325"/>
        <end position="346"/>
    </location>
</feature>
<protein>
    <submittedName>
        <fullName evidence="8">Purine/pyrimidine permease</fullName>
    </submittedName>
</protein>
<feature type="transmembrane region" description="Helical" evidence="7">
    <location>
        <begin position="243"/>
        <end position="266"/>
    </location>
</feature>
<name>A0A9X7VXZ6_9BACL</name>
<dbReference type="KEGG" id="afx:JZ786_22300"/>
<keyword evidence="3" id="KW-0813">Transport</keyword>
<accession>A0A9X7VXZ6</accession>
<evidence type="ECO:0000256" key="7">
    <source>
        <dbReference type="SAM" id="Phobius"/>
    </source>
</evidence>
<evidence type="ECO:0000256" key="6">
    <source>
        <dbReference type="ARBA" id="ARBA00023136"/>
    </source>
</evidence>
<keyword evidence="4 7" id="KW-0812">Transmembrane</keyword>
<feature type="transmembrane region" description="Helical" evidence="7">
    <location>
        <begin position="176"/>
        <end position="195"/>
    </location>
</feature>
<keyword evidence="6 7" id="KW-0472">Membrane</keyword>
<feature type="transmembrane region" description="Helical" evidence="7">
    <location>
        <begin position="352"/>
        <end position="369"/>
    </location>
</feature>
<dbReference type="InterPro" id="IPR006043">
    <property type="entry name" value="NCS2"/>
</dbReference>
<organism evidence="8 9">
    <name type="scientific">Alicyclobacillus mengziensis</name>
    <dbReference type="NCBI Taxonomy" id="2931921"/>
    <lineage>
        <taxon>Bacteria</taxon>
        <taxon>Bacillati</taxon>
        <taxon>Bacillota</taxon>
        <taxon>Bacilli</taxon>
        <taxon>Bacillales</taxon>
        <taxon>Alicyclobacillaceae</taxon>
        <taxon>Alicyclobacillus</taxon>
    </lineage>
</organism>
<feature type="transmembrane region" description="Helical" evidence="7">
    <location>
        <begin position="143"/>
        <end position="164"/>
    </location>
</feature>
<dbReference type="RefSeq" id="WP_206656468.1">
    <property type="nucleotide sequence ID" value="NZ_CP071182.1"/>
</dbReference>
<comment type="similarity">
    <text evidence="2">Belongs to the nucleobase:cation symporter-2 (NCS2) (TC 2.A.40) family.</text>
</comment>
<feature type="transmembrane region" description="Helical" evidence="7">
    <location>
        <begin position="112"/>
        <end position="131"/>
    </location>
</feature>
<evidence type="ECO:0000256" key="5">
    <source>
        <dbReference type="ARBA" id="ARBA00022989"/>
    </source>
</evidence>
<sequence length="450" mass="48360">MRAQTLSMSEHPGGFLLWLSALQWFGFMLTSCLTIPIVLAHDLGLSIAGTSMYIAKTLLACGAIAIAQVWWGHRLPILEGPSGLWWGVFLVLIQTTDQVHGNIYLMQRDLEMGLIISGLVLVLLVVFRLMGRVAALFNPVVTGTYLILLTLQMASSLISGVFGVGYMGRTTVNWKIAVLSAAIIVLVYVITSSAQGKLRSFSILLGLGLGWVVFAVFGLTKFRTGPVPWIQLPQTFPFGAPHFQLGIVLTCVVTIVVLLSNLVASMNAFDELLETPLSSSATRRGTLFTGLGTMLSGLFGVIGNVPITSSAGFISLTRIASKRPFIIAASALVVLGFLPKIDLMAANLPAPVAYSILLIIFAEMFGVGIKMLRQGLSSQRDMMGVGIAIVAGMGFQWIPSSAWGSVSTSFAYLLHNGLIIGVIIILLFQHAIPRGKVQREATPLNRDTNL</sequence>
<dbReference type="PANTHER" id="PTHR42810">
    <property type="entry name" value="PURINE PERMEASE C1399.01C-RELATED"/>
    <property type="match status" value="1"/>
</dbReference>
<dbReference type="EMBL" id="CP071182">
    <property type="protein sequence ID" value="QSO47106.1"/>
    <property type="molecule type" value="Genomic_DNA"/>
</dbReference>
<dbReference type="PANTHER" id="PTHR42810:SF1">
    <property type="entry name" value="PURINE PERMEASE YWDJ-RELATED"/>
    <property type="match status" value="1"/>
</dbReference>
<evidence type="ECO:0000313" key="9">
    <source>
        <dbReference type="Proteomes" id="UP000663505"/>
    </source>
</evidence>
<keyword evidence="5 7" id="KW-1133">Transmembrane helix</keyword>
<dbReference type="NCBIfam" id="NF037981">
    <property type="entry name" value="NCS2_1"/>
    <property type="match status" value="1"/>
</dbReference>
<gene>
    <name evidence="8" type="ORF">JZ786_22300</name>
</gene>
<keyword evidence="9" id="KW-1185">Reference proteome</keyword>
<dbReference type="AlphaFoldDB" id="A0A9X7VXZ6"/>
<dbReference type="Proteomes" id="UP000663505">
    <property type="component" value="Chromosome"/>
</dbReference>
<dbReference type="GO" id="GO:0005886">
    <property type="term" value="C:plasma membrane"/>
    <property type="evidence" value="ECO:0007669"/>
    <property type="project" value="TreeGrafter"/>
</dbReference>
<evidence type="ECO:0000256" key="4">
    <source>
        <dbReference type="ARBA" id="ARBA00022692"/>
    </source>
</evidence>
<evidence type="ECO:0000313" key="8">
    <source>
        <dbReference type="EMBL" id="QSO47106.1"/>
    </source>
</evidence>
<evidence type="ECO:0000256" key="1">
    <source>
        <dbReference type="ARBA" id="ARBA00004141"/>
    </source>
</evidence>